<reference evidence="4 5" key="1">
    <citation type="submission" date="2016-07" db="EMBL/GenBank/DDBJ databases">
        <title>Pervasive Adenine N6-methylation of Active Genes in Fungi.</title>
        <authorList>
            <consortium name="DOE Joint Genome Institute"/>
            <person name="Mondo S.J."/>
            <person name="Dannebaum R.O."/>
            <person name="Kuo R.C."/>
            <person name="Labutti K."/>
            <person name="Haridas S."/>
            <person name="Kuo A."/>
            <person name="Salamov A."/>
            <person name="Ahrendt S.R."/>
            <person name="Lipzen A."/>
            <person name="Sullivan W."/>
            <person name="Andreopoulos W.B."/>
            <person name="Clum A."/>
            <person name="Lindquist E."/>
            <person name="Daum C."/>
            <person name="Ramamoorthy G.K."/>
            <person name="Gryganskyi A."/>
            <person name="Culley D."/>
            <person name="Magnuson J.K."/>
            <person name="James T.Y."/>
            <person name="O'Malley M.A."/>
            <person name="Stajich J.E."/>
            <person name="Spatafora J.W."/>
            <person name="Visel A."/>
            <person name="Grigoriev I.V."/>
        </authorList>
    </citation>
    <scope>NUCLEOTIDE SEQUENCE [LARGE SCALE GENOMIC DNA]</scope>
    <source>
        <strain evidence="4 5">NRRL 3301</strain>
    </source>
</reference>
<evidence type="ECO:0000256" key="2">
    <source>
        <dbReference type="SAM" id="MobiDB-lite"/>
    </source>
</evidence>
<protein>
    <recommendedName>
        <fullName evidence="3">C2H2-type domain-containing protein</fullName>
    </recommendedName>
</protein>
<sequence length="336" mass="36713">MCPGCFDLFSNRSELMAHVVNKHNALLPVDNDSNSSKSLSSIEEMPWRTTRTMVDTPTNDHVAQCDVMDMKWQVGSMDVSDYLSSFRQQSIQHNARTLHKELSLTRILSIHHVFYFPLMMSKSCIAYLSDTQIQTVYDSLKSDPVTLPKDVVIWATNIQQAIDSGDRFALEREFGSILLSSSETRNGHFVDIAHIFISLTRTMAAHPKQPKRGAEDTFAHRFVAPFLNNIFYGNHLESLWANSQMAYAFHQASSSSVTALPSTTNSSYASISSFPPTVTLPSTSSTTGTMSLTPTTTGASSPTSSTTCTSPSTSSAPLPSTESTSLSAVACALAKT</sequence>
<evidence type="ECO:0000313" key="5">
    <source>
        <dbReference type="Proteomes" id="UP000242146"/>
    </source>
</evidence>
<dbReference type="AlphaFoldDB" id="A0A1X2G931"/>
<feature type="region of interest" description="Disordered" evidence="2">
    <location>
        <begin position="282"/>
        <end position="322"/>
    </location>
</feature>
<accession>A0A1X2G931</accession>
<dbReference type="GO" id="GO:0008270">
    <property type="term" value="F:zinc ion binding"/>
    <property type="evidence" value="ECO:0007669"/>
    <property type="project" value="UniProtKB-KW"/>
</dbReference>
<dbReference type="PROSITE" id="PS00028">
    <property type="entry name" value="ZINC_FINGER_C2H2_1"/>
    <property type="match status" value="1"/>
</dbReference>
<comment type="caution">
    <text evidence="4">The sequence shown here is derived from an EMBL/GenBank/DDBJ whole genome shotgun (WGS) entry which is preliminary data.</text>
</comment>
<dbReference type="PROSITE" id="PS50157">
    <property type="entry name" value="ZINC_FINGER_C2H2_2"/>
    <property type="match status" value="1"/>
</dbReference>
<dbReference type="Proteomes" id="UP000242146">
    <property type="component" value="Unassembled WGS sequence"/>
</dbReference>
<proteinExistence type="predicted"/>
<evidence type="ECO:0000256" key="1">
    <source>
        <dbReference type="PROSITE-ProRule" id="PRU00042"/>
    </source>
</evidence>
<evidence type="ECO:0000259" key="3">
    <source>
        <dbReference type="PROSITE" id="PS50157"/>
    </source>
</evidence>
<dbReference type="OrthoDB" id="2288195at2759"/>
<keyword evidence="1" id="KW-0479">Metal-binding</keyword>
<dbReference type="InterPro" id="IPR013087">
    <property type="entry name" value="Znf_C2H2_type"/>
</dbReference>
<keyword evidence="1" id="KW-0863">Zinc-finger</keyword>
<evidence type="ECO:0000313" key="4">
    <source>
        <dbReference type="EMBL" id="ORX48229.1"/>
    </source>
</evidence>
<gene>
    <name evidence="4" type="ORF">DM01DRAFT_1409903</name>
</gene>
<feature type="domain" description="C2H2-type" evidence="3">
    <location>
        <begin position="1"/>
        <end position="28"/>
    </location>
</feature>
<keyword evidence="5" id="KW-1185">Reference proteome</keyword>
<name>A0A1X2G931_9FUNG</name>
<keyword evidence="1" id="KW-0862">Zinc</keyword>
<organism evidence="4 5">
    <name type="scientific">Hesseltinella vesiculosa</name>
    <dbReference type="NCBI Taxonomy" id="101127"/>
    <lineage>
        <taxon>Eukaryota</taxon>
        <taxon>Fungi</taxon>
        <taxon>Fungi incertae sedis</taxon>
        <taxon>Mucoromycota</taxon>
        <taxon>Mucoromycotina</taxon>
        <taxon>Mucoromycetes</taxon>
        <taxon>Mucorales</taxon>
        <taxon>Cunninghamellaceae</taxon>
        <taxon>Hesseltinella</taxon>
    </lineage>
</organism>
<dbReference type="EMBL" id="MCGT01000030">
    <property type="protein sequence ID" value="ORX48229.1"/>
    <property type="molecule type" value="Genomic_DNA"/>
</dbReference>